<evidence type="ECO:0000256" key="6">
    <source>
        <dbReference type="RuleBase" id="RU365089"/>
    </source>
</evidence>
<organism evidence="8 9">
    <name type="scientific">endosymbiont of Bathymodiolus septemdierum str. Myojin knoll</name>
    <dbReference type="NCBI Taxonomy" id="1303921"/>
    <lineage>
        <taxon>Bacteria</taxon>
        <taxon>Pseudomonadati</taxon>
        <taxon>Pseudomonadota</taxon>
        <taxon>Gammaproteobacteria</taxon>
        <taxon>sulfur-oxidizing symbionts</taxon>
    </lineage>
</organism>
<gene>
    <name evidence="7" type="ORF">BSEPE_1033</name>
    <name evidence="8" type="ORF">BSEPE_1122</name>
</gene>
<name>A0A0P0US86_9GAMM</name>
<dbReference type="AlphaFoldDB" id="A0A0P0US86"/>
<evidence type="ECO:0000256" key="3">
    <source>
        <dbReference type="ARBA" id="ARBA00022578"/>
    </source>
</evidence>
<dbReference type="NCBIfam" id="NF033543">
    <property type="entry name" value="transpos_IS256"/>
    <property type="match status" value="1"/>
</dbReference>
<dbReference type="Proteomes" id="UP000067399">
    <property type="component" value="Chromosome"/>
</dbReference>
<dbReference type="KEGG" id="ebh:BSEPE_1033"/>
<sequence>MSNATLRKNQKNQLNNTGINQQKLRAFAGELAKDIHTQDDLADLSASLVKMTIEAALGAEMEHHLGYPKYGQNGNESNASNNARNGYYSKIVKGNHGEVELAIPRDRNANFEPAIIEKGQTRLGAFDNQILSLYAKGMSTRDIVTTFKEMYDADISATLVSNVTQAVITQATEWRNRPLDEIYPIVYLDGIVIKVRQDKQIIKKTMYIALGVNLEGKKECLGLWLSKNESSKFWLGVLNDIANRGVKDILIASVDGLTGFPEAINAVFPQADVQLCIVHMVRNSLKYVGYKEHKNVASDLKQIYQSITEEEALLALDEFEYKWDTQFPSIAKSWRRNWDNVATLFAYPEAIRKAIYTTNAIESLNSMIRKSIKNRKIFNHDNSAFKVVFLAIEAASKKWTMPIRNWSQAMNQFIILHEDRLKDYV</sequence>
<protein>
    <recommendedName>
        <fullName evidence="6">Mutator family transposase</fullName>
    </recommendedName>
</protein>
<dbReference type="PANTHER" id="PTHR33217:SF5">
    <property type="entry name" value="MUTATOR FAMILY TRANSPOSASE"/>
    <property type="match status" value="1"/>
</dbReference>
<comment type="similarity">
    <text evidence="2 6">Belongs to the transposase mutator family.</text>
</comment>
<keyword evidence="5 6" id="KW-0233">DNA recombination</keyword>
<dbReference type="Pfam" id="PF00872">
    <property type="entry name" value="Transposase_mut"/>
    <property type="match status" value="1"/>
</dbReference>
<accession>A0A0P0US86</accession>
<evidence type="ECO:0000256" key="2">
    <source>
        <dbReference type="ARBA" id="ARBA00010961"/>
    </source>
</evidence>
<dbReference type="GO" id="GO:0006313">
    <property type="term" value="P:DNA transposition"/>
    <property type="evidence" value="ECO:0007669"/>
    <property type="project" value="UniProtKB-UniRule"/>
</dbReference>
<dbReference type="STRING" id="1303921.BSEPE_1033"/>
<keyword evidence="4 6" id="KW-0238">DNA-binding</keyword>
<dbReference type="PROSITE" id="PS01007">
    <property type="entry name" value="TRANSPOSASE_MUTATOR"/>
    <property type="match status" value="1"/>
</dbReference>
<evidence type="ECO:0000256" key="4">
    <source>
        <dbReference type="ARBA" id="ARBA00023125"/>
    </source>
</evidence>
<dbReference type="GO" id="GO:0003677">
    <property type="term" value="F:DNA binding"/>
    <property type="evidence" value="ECO:0007669"/>
    <property type="project" value="UniProtKB-UniRule"/>
</dbReference>
<keyword evidence="3 6" id="KW-0815">Transposition</keyword>
<evidence type="ECO:0000313" key="8">
    <source>
        <dbReference type="EMBL" id="BAS68110.1"/>
    </source>
</evidence>
<dbReference type="PANTHER" id="PTHR33217">
    <property type="entry name" value="TRANSPOSASE FOR INSERTION SEQUENCE ELEMENT IS1081"/>
    <property type="match status" value="1"/>
</dbReference>
<evidence type="ECO:0000256" key="1">
    <source>
        <dbReference type="ARBA" id="ARBA00002190"/>
    </source>
</evidence>
<dbReference type="EMBL" id="AP013042">
    <property type="protein sequence ID" value="BAS68110.1"/>
    <property type="molecule type" value="Genomic_DNA"/>
</dbReference>
<evidence type="ECO:0000313" key="7">
    <source>
        <dbReference type="EMBL" id="BAS68024.1"/>
    </source>
</evidence>
<proteinExistence type="inferred from homology"/>
<reference evidence="8 9" key="2">
    <citation type="journal article" date="2016" name="ISME J.">
        <title>Heterogeneous composition of key metabolic gene clusters in a vent mussel symbiont population.</title>
        <authorList>
            <person name="Ikuta T."/>
            <person name="Takaki Y."/>
            <person name="Nagai Y."/>
            <person name="Shimamura S."/>
            <person name="Tsuda M."/>
            <person name="Kawagucci S."/>
            <person name="Aoki Y."/>
            <person name="Inoue K."/>
            <person name="Teruya M."/>
            <person name="Satou K."/>
            <person name="Teruya K."/>
            <person name="Shimoji M."/>
            <person name="Tamotsu H."/>
            <person name="Hirano T."/>
            <person name="Maruyama T."/>
            <person name="Yoshida T."/>
        </authorList>
    </citation>
    <scope>NUCLEOTIDE SEQUENCE [LARGE SCALE GENOMIC DNA]</scope>
    <source>
        <strain evidence="8 9">Myojin Knoll</strain>
    </source>
</reference>
<evidence type="ECO:0000313" key="9">
    <source>
        <dbReference type="Proteomes" id="UP000067399"/>
    </source>
</evidence>
<dbReference type="GO" id="GO:0004803">
    <property type="term" value="F:transposase activity"/>
    <property type="evidence" value="ECO:0007669"/>
    <property type="project" value="UniProtKB-UniRule"/>
</dbReference>
<dbReference type="KEGG" id="ebh:BSEPE_1122"/>
<reference evidence="8 9" key="1">
    <citation type="journal article" date="2000" name="Mar. Ecol. Prog. Ser.">
        <title>Phylogenetic characterization of endosymbionts in three hydrothermal vent mussels: influence on host distributions.</title>
        <authorList>
            <person name="Fujiwara Y."/>
            <person name="Takai K."/>
            <person name="Uematsu K."/>
            <person name="Tsuchida S."/>
            <person name="Hunt J.C."/>
            <person name="Hashimoto J."/>
        </authorList>
    </citation>
    <scope>NUCLEOTIDE SEQUENCE [LARGE SCALE GENOMIC DNA]</scope>
    <source>
        <strain evidence="8 9">Myojin Knoll</strain>
    </source>
</reference>
<evidence type="ECO:0000256" key="5">
    <source>
        <dbReference type="ARBA" id="ARBA00023172"/>
    </source>
</evidence>
<keyword evidence="9" id="KW-1185">Reference proteome</keyword>
<keyword evidence="6" id="KW-0814">Transposable element</keyword>
<dbReference type="InterPro" id="IPR001207">
    <property type="entry name" value="Transposase_mutator"/>
</dbReference>
<dbReference type="EMBL" id="AP013042">
    <property type="protein sequence ID" value="BAS68024.1"/>
    <property type="molecule type" value="Genomic_DNA"/>
</dbReference>
<comment type="function">
    <text evidence="1 6">Required for the transposition of the insertion element.</text>
</comment>